<sequence>MADTAKPKEEEKMWKADIIRGRPHEKRLARGQPFLRAECGLLHHLRQRAALVLRSDDRQADRLDLAGLAFATELDVACLANRLGSLARGLEPFAGVELVGVFGQELAHRAGHRQADVGVDVDLAHAVLDGFLDFLDRHAVGFLHLAAVLVDDGQQLLRHARRAVHHQVGVGDARVDFLDAADRQDVAGGLARELVGAMAGADGDGQGVELGGLDELRGFLGVGQQGRMIELADGAVAIFLARLAGFQRTQAAEFTLDRHANLVRHVDHAARDVDVVVERGRGLAILAQRAVHHDRAEAQVDRALADCRALAVILVHDQRDFRIGFNSGLDQVLDEGLAGVLAGARAGLQDHRRAGFLGGFHHGLDLFQVVDVERRQAVAVFSGMVEQLAHRDEWHGFLLWIDLYSAS</sequence>
<gene>
    <name evidence="1" type="ORF">RUN39_v1_330025</name>
</gene>
<protein>
    <submittedName>
        <fullName evidence="1">Uncharacterized protein</fullName>
    </submittedName>
</protein>
<reference evidence="1" key="1">
    <citation type="submission" date="2015-10" db="EMBL/GenBank/DDBJ databases">
        <authorList>
            <person name="Gilbert D.G."/>
        </authorList>
    </citation>
    <scope>NUCLEOTIDE SEQUENCE</scope>
    <source>
        <strain evidence="1">Phyl III-seqv23</strain>
    </source>
</reference>
<dbReference type="EMBL" id="LN899819">
    <property type="protein sequence ID" value="CUV12243.1"/>
    <property type="molecule type" value="Genomic_DNA"/>
</dbReference>
<accession>A0A0S4TRE2</accession>
<evidence type="ECO:0000313" key="1">
    <source>
        <dbReference type="EMBL" id="CUV12243.1"/>
    </source>
</evidence>
<name>A0A0S4TRE2_RALSL</name>
<organism evidence="1">
    <name type="scientific">Ralstonia solanacearum</name>
    <name type="common">Pseudomonas solanacearum</name>
    <dbReference type="NCBI Taxonomy" id="305"/>
    <lineage>
        <taxon>Bacteria</taxon>
        <taxon>Pseudomonadati</taxon>
        <taxon>Pseudomonadota</taxon>
        <taxon>Betaproteobacteria</taxon>
        <taxon>Burkholderiales</taxon>
        <taxon>Burkholderiaceae</taxon>
        <taxon>Ralstonia</taxon>
        <taxon>Ralstonia solanacearum species complex</taxon>
    </lineage>
</organism>
<proteinExistence type="predicted"/>
<dbReference type="AlphaFoldDB" id="A0A0S4TRE2"/>